<dbReference type="STRING" id="261392.SAMN02745149_00643"/>
<gene>
    <name evidence="1" type="ORF">SAMN02745149_00643</name>
</gene>
<keyword evidence="2" id="KW-1185">Reference proteome</keyword>
<dbReference type="AlphaFoldDB" id="A0A1T4JP41"/>
<reference evidence="1 2" key="1">
    <citation type="submission" date="2017-02" db="EMBL/GenBank/DDBJ databases">
        <authorList>
            <person name="Peterson S.W."/>
        </authorList>
    </citation>
    <scope>NUCLEOTIDE SEQUENCE [LARGE SCALE GENOMIC DNA]</scope>
    <source>
        <strain evidence="1 2">ATCC BAA-908</strain>
    </source>
</reference>
<proteinExistence type="predicted"/>
<protein>
    <submittedName>
        <fullName evidence="1">Uncharacterized protein</fullName>
    </submittedName>
</protein>
<dbReference type="EMBL" id="FUWG01000004">
    <property type="protein sequence ID" value="SJZ31795.1"/>
    <property type="molecule type" value="Genomic_DNA"/>
</dbReference>
<organism evidence="1 2">
    <name type="scientific">Treponema porcinum</name>
    <dbReference type="NCBI Taxonomy" id="261392"/>
    <lineage>
        <taxon>Bacteria</taxon>
        <taxon>Pseudomonadati</taxon>
        <taxon>Spirochaetota</taxon>
        <taxon>Spirochaetia</taxon>
        <taxon>Spirochaetales</taxon>
        <taxon>Treponemataceae</taxon>
        <taxon>Treponema</taxon>
    </lineage>
</organism>
<name>A0A1T4JP41_TREPO</name>
<sequence>MMNDSKDSQHFIAYKTGKPLARFSVLRSYLILPFSRKTAGHFFRFIGGVITNFFLIQQKQKIGITHIPVVHVDHPLDEKIAFTPGKVKIYLDFVGFFIRIFSMLLKRFGLKTGLKYCADFFDFLTRLYKNAGSVYSQCLTTTDRPHYKKNLRFLVIHLFDPHLLCVPSLHVAIVAGCWAFVRDVFSQKDVFLSDEEKNSILEEIYGGAVAIIETVLYVKQHSINCVAAALYMLTFSEGEDFFSSADADKITGDLFALQNDVEASAKDEIRSYISGLYKKLASAGEKSSSWQKPVLDFLRQYK</sequence>
<evidence type="ECO:0000313" key="2">
    <source>
        <dbReference type="Proteomes" id="UP000190423"/>
    </source>
</evidence>
<dbReference type="Proteomes" id="UP000190423">
    <property type="component" value="Unassembled WGS sequence"/>
</dbReference>
<accession>A0A1T4JP41</accession>
<evidence type="ECO:0000313" key="1">
    <source>
        <dbReference type="EMBL" id="SJZ31795.1"/>
    </source>
</evidence>